<feature type="compositionally biased region" description="Basic and acidic residues" evidence="1">
    <location>
        <begin position="7"/>
        <end position="18"/>
    </location>
</feature>
<proteinExistence type="predicted"/>
<gene>
    <name evidence="2" type="ORF">ElyMa_000065800</name>
</gene>
<protein>
    <submittedName>
        <fullName evidence="2">Uncharacterized protein</fullName>
    </submittedName>
</protein>
<feature type="region of interest" description="Disordered" evidence="1">
    <location>
        <begin position="1"/>
        <end position="27"/>
    </location>
</feature>
<keyword evidence="3" id="KW-1185">Reference proteome</keyword>
<evidence type="ECO:0000313" key="2">
    <source>
        <dbReference type="EMBL" id="GFR59911.1"/>
    </source>
</evidence>
<name>A0AAV4EGR9_9GAST</name>
<dbReference type="EMBL" id="BMAT01000117">
    <property type="protein sequence ID" value="GFR59911.1"/>
    <property type="molecule type" value="Genomic_DNA"/>
</dbReference>
<evidence type="ECO:0000313" key="3">
    <source>
        <dbReference type="Proteomes" id="UP000762676"/>
    </source>
</evidence>
<sequence length="212" mass="24185">MQVFNGAERDTERGETRNSRRYHQNCKQPRDLDKALLRAHHLDHAKLENFIKLANTLEEIVIAPTVNFQPAPRKKPDVKKSSPLRGLGRPVSEDIRVEDYTDDMEIFAKGDNPPHADFDGYNTDDYLYYYDSSDPLDYPDNIDSNRKNGRGRGRGRAGGRGRSKGKEDHSAAPRLLCFDYAPLLSLCLLVNTIFTRFFLTFGAERKDTSFVS</sequence>
<evidence type="ECO:0000256" key="1">
    <source>
        <dbReference type="SAM" id="MobiDB-lite"/>
    </source>
</evidence>
<organism evidence="2 3">
    <name type="scientific">Elysia marginata</name>
    <dbReference type="NCBI Taxonomy" id="1093978"/>
    <lineage>
        <taxon>Eukaryota</taxon>
        <taxon>Metazoa</taxon>
        <taxon>Spiralia</taxon>
        <taxon>Lophotrochozoa</taxon>
        <taxon>Mollusca</taxon>
        <taxon>Gastropoda</taxon>
        <taxon>Heterobranchia</taxon>
        <taxon>Euthyneura</taxon>
        <taxon>Panpulmonata</taxon>
        <taxon>Sacoglossa</taxon>
        <taxon>Placobranchoidea</taxon>
        <taxon>Plakobranchidae</taxon>
        <taxon>Elysia</taxon>
    </lineage>
</organism>
<reference evidence="2 3" key="1">
    <citation type="journal article" date="2021" name="Elife">
        <title>Chloroplast acquisition without the gene transfer in kleptoplastic sea slugs, Plakobranchus ocellatus.</title>
        <authorList>
            <person name="Maeda T."/>
            <person name="Takahashi S."/>
            <person name="Yoshida T."/>
            <person name="Shimamura S."/>
            <person name="Takaki Y."/>
            <person name="Nagai Y."/>
            <person name="Toyoda A."/>
            <person name="Suzuki Y."/>
            <person name="Arimoto A."/>
            <person name="Ishii H."/>
            <person name="Satoh N."/>
            <person name="Nishiyama T."/>
            <person name="Hasebe M."/>
            <person name="Maruyama T."/>
            <person name="Minagawa J."/>
            <person name="Obokata J."/>
            <person name="Shigenobu S."/>
        </authorList>
    </citation>
    <scope>NUCLEOTIDE SEQUENCE [LARGE SCALE GENOMIC DNA]</scope>
</reference>
<feature type="region of interest" description="Disordered" evidence="1">
    <location>
        <begin position="69"/>
        <end position="93"/>
    </location>
</feature>
<feature type="compositionally biased region" description="Basic residues" evidence="1">
    <location>
        <begin position="147"/>
        <end position="163"/>
    </location>
</feature>
<comment type="caution">
    <text evidence="2">The sequence shown here is derived from an EMBL/GenBank/DDBJ whole genome shotgun (WGS) entry which is preliminary data.</text>
</comment>
<dbReference type="AlphaFoldDB" id="A0AAV4EGR9"/>
<dbReference type="Proteomes" id="UP000762676">
    <property type="component" value="Unassembled WGS sequence"/>
</dbReference>
<accession>A0AAV4EGR9</accession>
<feature type="region of interest" description="Disordered" evidence="1">
    <location>
        <begin position="138"/>
        <end position="168"/>
    </location>
</feature>